<dbReference type="PROSITE" id="PS50893">
    <property type="entry name" value="ABC_TRANSPORTER_2"/>
    <property type="match status" value="1"/>
</dbReference>
<dbReference type="InterPro" id="IPR003439">
    <property type="entry name" value="ABC_transporter-like_ATP-bd"/>
</dbReference>
<dbReference type="KEGG" id="bbae:FRD01_21350"/>
<dbReference type="CDD" id="cd03230">
    <property type="entry name" value="ABC_DR_subfamily_A"/>
    <property type="match status" value="1"/>
</dbReference>
<dbReference type="Proteomes" id="UP000321595">
    <property type="component" value="Chromosome"/>
</dbReference>
<dbReference type="RefSeq" id="WP_146962966.1">
    <property type="nucleotide sequence ID" value="NZ_CP042467.1"/>
</dbReference>
<evidence type="ECO:0000259" key="4">
    <source>
        <dbReference type="PROSITE" id="PS50893"/>
    </source>
</evidence>
<dbReference type="OrthoDB" id="9809450at2"/>
<sequence length="307" mass="34270">MSRETISIQAVSKAFRTGFLRTKIDAVASVSFHVNEGEIFGVVGPNGAGKTTTIKMLTGILRPDRGNISVFGCSPKNRQARSIMGYLPENPYFYEHLRVEELLRFYGQLFGIERDILDQRIPKLVQIVGLEHARDRRLSRFSKGMRQRAGIAQALINDPKIVVLDEPQTGLDPFGRKDVRDLIFELKNQGKTVIFSSHILPDVEAVCDRVVLMVKGKVLDVGTLEELTGSQIKSYEVIATNVSVIPKSVDSHRNQGGATFMDLVSEDALQECLAELTESKARVNSVTSRRVDLEDVLIRDVQRESDQ</sequence>
<feature type="domain" description="ABC transporter" evidence="4">
    <location>
        <begin position="6"/>
        <end position="240"/>
    </location>
</feature>
<evidence type="ECO:0000313" key="5">
    <source>
        <dbReference type="EMBL" id="QED29733.1"/>
    </source>
</evidence>
<dbReference type="Pfam" id="PF00005">
    <property type="entry name" value="ABC_tran"/>
    <property type="match status" value="1"/>
</dbReference>
<dbReference type="InterPro" id="IPR051782">
    <property type="entry name" value="ABC_Transporter_VariousFunc"/>
</dbReference>
<gene>
    <name evidence="5" type="ORF">FRD01_21350</name>
</gene>
<evidence type="ECO:0000313" key="6">
    <source>
        <dbReference type="Proteomes" id="UP000321595"/>
    </source>
</evidence>
<accession>A0A5B8Y072</accession>
<dbReference type="PANTHER" id="PTHR42939">
    <property type="entry name" value="ABC TRANSPORTER ATP-BINDING PROTEIN ALBC-RELATED"/>
    <property type="match status" value="1"/>
</dbReference>
<dbReference type="SUPFAM" id="SSF52540">
    <property type="entry name" value="P-loop containing nucleoside triphosphate hydrolases"/>
    <property type="match status" value="1"/>
</dbReference>
<dbReference type="PROSITE" id="PS00211">
    <property type="entry name" value="ABC_TRANSPORTER_1"/>
    <property type="match status" value="1"/>
</dbReference>
<dbReference type="GO" id="GO:0005524">
    <property type="term" value="F:ATP binding"/>
    <property type="evidence" value="ECO:0007669"/>
    <property type="project" value="UniProtKB-KW"/>
</dbReference>
<proteinExistence type="predicted"/>
<evidence type="ECO:0000256" key="2">
    <source>
        <dbReference type="ARBA" id="ARBA00022741"/>
    </source>
</evidence>
<keyword evidence="1" id="KW-0813">Transport</keyword>
<name>A0A5B8Y072_9DELT</name>
<dbReference type="PANTHER" id="PTHR42939:SF1">
    <property type="entry name" value="ABC TRANSPORTER ATP-BINDING PROTEIN ALBC-RELATED"/>
    <property type="match status" value="1"/>
</dbReference>
<keyword evidence="3 5" id="KW-0067">ATP-binding</keyword>
<dbReference type="Gene3D" id="3.40.50.300">
    <property type="entry name" value="P-loop containing nucleotide triphosphate hydrolases"/>
    <property type="match status" value="1"/>
</dbReference>
<organism evidence="5 6">
    <name type="scientific">Microvenator marinus</name>
    <dbReference type="NCBI Taxonomy" id="2600177"/>
    <lineage>
        <taxon>Bacteria</taxon>
        <taxon>Deltaproteobacteria</taxon>
        <taxon>Bradymonadales</taxon>
        <taxon>Microvenatoraceae</taxon>
        <taxon>Microvenator</taxon>
    </lineage>
</organism>
<dbReference type="InterPro" id="IPR027417">
    <property type="entry name" value="P-loop_NTPase"/>
</dbReference>
<protein>
    <submittedName>
        <fullName evidence="5">ABC transporter ATP-binding protein</fullName>
    </submittedName>
</protein>
<dbReference type="GO" id="GO:0016887">
    <property type="term" value="F:ATP hydrolysis activity"/>
    <property type="evidence" value="ECO:0007669"/>
    <property type="project" value="InterPro"/>
</dbReference>
<dbReference type="SMART" id="SM00382">
    <property type="entry name" value="AAA"/>
    <property type="match status" value="1"/>
</dbReference>
<dbReference type="AlphaFoldDB" id="A0A5B8Y072"/>
<dbReference type="EMBL" id="CP042467">
    <property type="protein sequence ID" value="QED29733.1"/>
    <property type="molecule type" value="Genomic_DNA"/>
</dbReference>
<dbReference type="InterPro" id="IPR017871">
    <property type="entry name" value="ABC_transporter-like_CS"/>
</dbReference>
<evidence type="ECO:0000256" key="1">
    <source>
        <dbReference type="ARBA" id="ARBA00022448"/>
    </source>
</evidence>
<dbReference type="InterPro" id="IPR003593">
    <property type="entry name" value="AAA+_ATPase"/>
</dbReference>
<evidence type="ECO:0000256" key="3">
    <source>
        <dbReference type="ARBA" id="ARBA00022840"/>
    </source>
</evidence>
<keyword evidence="2" id="KW-0547">Nucleotide-binding</keyword>
<reference evidence="5 6" key="1">
    <citation type="submission" date="2019-08" db="EMBL/GenBank/DDBJ databases">
        <authorList>
            <person name="Liang Q."/>
        </authorList>
    </citation>
    <scope>NUCLEOTIDE SEQUENCE [LARGE SCALE GENOMIC DNA]</scope>
    <source>
        <strain evidence="5 6">V1718</strain>
    </source>
</reference>
<keyword evidence="6" id="KW-1185">Reference proteome</keyword>